<feature type="region of interest" description="Disordered" evidence="1">
    <location>
        <begin position="41"/>
        <end position="107"/>
    </location>
</feature>
<evidence type="ECO:0000256" key="1">
    <source>
        <dbReference type="SAM" id="MobiDB-lite"/>
    </source>
</evidence>
<gene>
    <name evidence="2" type="ORF">R70211_05335</name>
</gene>
<dbReference type="AlphaFoldDB" id="A0A9N8N119"/>
<dbReference type="Proteomes" id="UP000675121">
    <property type="component" value="Unassembled WGS sequence"/>
</dbReference>
<proteinExistence type="predicted"/>
<organism evidence="2 3">
    <name type="scientific">Paraburkholderia domus</name>
    <dbReference type="NCBI Taxonomy" id="2793075"/>
    <lineage>
        <taxon>Bacteria</taxon>
        <taxon>Pseudomonadati</taxon>
        <taxon>Pseudomonadota</taxon>
        <taxon>Betaproteobacteria</taxon>
        <taxon>Burkholderiales</taxon>
        <taxon>Burkholderiaceae</taxon>
        <taxon>Paraburkholderia</taxon>
    </lineage>
</organism>
<evidence type="ECO:0000313" key="2">
    <source>
        <dbReference type="EMBL" id="CAE6934967.1"/>
    </source>
</evidence>
<comment type="caution">
    <text evidence="2">The sequence shown here is derived from an EMBL/GenBank/DDBJ whole genome shotgun (WGS) entry which is preliminary data.</text>
</comment>
<sequence length="107" mass="11671">MNLYMDNMLFRHTLPILCGAVFLLGSGAVYAEYREEWLTGDQLKQAQTTVHDSASGKSARRTGSHHRQRVTAVIASEPSHRQPSLDSADPIAAFSGNNRSGAQSGRN</sequence>
<accession>A0A9N8N119</accession>
<evidence type="ECO:0000313" key="3">
    <source>
        <dbReference type="Proteomes" id="UP000675121"/>
    </source>
</evidence>
<keyword evidence="3" id="KW-1185">Reference proteome</keyword>
<protein>
    <submittedName>
        <fullName evidence="2">Uncharacterized protein</fullName>
    </submittedName>
</protein>
<feature type="compositionally biased region" description="Polar residues" evidence="1">
    <location>
        <begin position="42"/>
        <end position="56"/>
    </location>
</feature>
<feature type="compositionally biased region" description="Basic residues" evidence="1">
    <location>
        <begin position="58"/>
        <end position="69"/>
    </location>
</feature>
<reference evidence="2" key="1">
    <citation type="submission" date="2021-02" db="EMBL/GenBank/DDBJ databases">
        <authorList>
            <person name="Vanwijnsberghe S."/>
        </authorList>
    </citation>
    <scope>NUCLEOTIDE SEQUENCE</scope>
    <source>
        <strain evidence="2">R-70211</strain>
    </source>
</reference>
<dbReference type="EMBL" id="CAJNAS010000016">
    <property type="protein sequence ID" value="CAE6934967.1"/>
    <property type="molecule type" value="Genomic_DNA"/>
</dbReference>
<name>A0A9N8N119_9BURK</name>
<feature type="compositionally biased region" description="Polar residues" evidence="1">
    <location>
        <begin position="95"/>
        <end position="107"/>
    </location>
</feature>